<protein>
    <submittedName>
        <fullName evidence="2">132 kDa protein</fullName>
    </submittedName>
</protein>
<evidence type="ECO:0000256" key="1">
    <source>
        <dbReference type="SAM" id="MobiDB-lite"/>
    </source>
</evidence>
<comment type="caution">
    <text evidence="2">The sequence shown here is derived from an EMBL/GenBank/DDBJ whole genome shotgun (WGS) entry which is preliminary data.</text>
</comment>
<feature type="region of interest" description="Disordered" evidence="1">
    <location>
        <begin position="119"/>
        <end position="146"/>
    </location>
</feature>
<evidence type="ECO:0000313" key="3">
    <source>
        <dbReference type="Proteomes" id="UP001642464"/>
    </source>
</evidence>
<proteinExistence type="predicted"/>
<dbReference type="EMBL" id="CAXAMM010025291">
    <property type="protein sequence ID" value="CAK9056739.1"/>
    <property type="molecule type" value="Genomic_DNA"/>
</dbReference>
<accession>A0ABP0N338</accession>
<gene>
    <name evidence="2" type="ORF">SCF082_LOCUS30544</name>
</gene>
<dbReference type="Proteomes" id="UP001642464">
    <property type="component" value="Unassembled WGS sequence"/>
</dbReference>
<keyword evidence="3" id="KW-1185">Reference proteome</keyword>
<evidence type="ECO:0000313" key="2">
    <source>
        <dbReference type="EMBL" id="CAK9056739.1"/>
    </source>
</evidence>
<reference evidence="2 3" key="1">
    <citation type="submission" date="2024-02" db="EMBL/GenBank/DDBJ databases">
        <authorList>
            <person name="Chen Y."/>
            <person name="Shah S."/>
            <person name="Dougan E. K."/>
            <person name="Thang M."/>
            <person name="Chan C."/>
        </authorList>
    </citation>
    <scope>NUCLEOTIDE SEQUENCE [LARGE SCALE GENOMIC DNA]</scope>
</reference>
<sequence>MTHTPNAVIDLTGSTPMNTGAHLVTDPICAVHPWHQTMETRLDMLCAQHGIVAPGPAPSRPANTDQQRTRAWTLWCLLPRMLLHRDPNLRSLPKNLWRDRFVQFQRGNWQPLLQGAIASASPQRPPTEATNSTASPLHPEQQASRARDLVHMGELSAARQALLSEPLAPDTPATLEELRNPARRPHQPYQPVSQEVANFHPHHPVHIPRAILTSNLRRARKGAAPGPSGLTSEALRLILDDETTTDQFVQVSQLLAQGLVPPVAAQLLGLGRMAVVKALVASTELDPDQTIVSVDGIGAYDHVSRTRMLTGLLQVPEANQCLPFVRLFYANPSCYVWHDQTGTPFTIHQEEGGEQGDPLMPALYCLGQHAALAAIQQQLNPNEALYAFLDDVYLVVPSQRVGDVLRIVQHQLSTHAHVHLHHGKTRVWNAAGRAPPSLQECGPDSWVGNQALPRHNQGLQALGIPVGSPDYIQHQLHQVTLKHQQLFDRLPTLDDLQASWLLLLFCGSPRANYILRNLPPPIAGSSQKTTT</sequence>
<organism evidence="2 3">
    <name type="scientific">Durusdinium trenchii</name>
    <dbReference type="NCBI Taxonomy" id="1381693"/>
    <lineage>
        <taxon>Eukaryota</taxon>
        <taxon>Sar</taxon>
        <taxon>Alveolata</taxon>
        <taxon>Dinophyceae</taxon>
        <taxon>Suessiales</taxon>
        <taxon>Symbiodiniaceae</taxon>
        <taxon>Durusdinium</taxon>
    </lineage>
</organism>
<name>A0ABP0N338_9DINO</name>